<accession>A0A9Q1KK31</accession>
<dbReference type="AlphaFoldDB" id="A0A9Q1KK31"/>
<dbReference type="OrthoDB" id="4703at2759"/>
<evidence type="ECO:0000313" key="6">
    <source>
        <dbReference type="Proteomes" id="UP001153076"/>
    </source>
</evidence>
<dbReference type="EMBL" id="JAKOGI010000102">
    <property type="protein sequence ID" value="KAJ8444273.1"/>
    <property type="molecule type" value="Genomic_DNA"/>
</dbReference>
<dbReference type="Proteomes" id="UP001153076">
    <property type="component" value="Unassembled WGS sequence"/>
</dbReference>
<sequence length="379" mass="41594">MGVADKGSLENQGKKKRRGVRNAANSAEAPPGVEKKNEEEKKIEEAGLVSVITANSSCDDSGIEVSMFDSSAENHFRAMDTIYELCGEGNTGGFDDEEIERLSSTITVLSEWRYFNYRPKILRFMPETGFSNGKEAQNDITLCQYSAASVPKYDMEAEKVTASLASADTRNLRTGRGPGWTGSRISGPGPRTGWDRFHNWVPGNLCCMLEDLCGHWIGASGRNEEHILISNFIAVAAHPPNSTYHTLGAPLNGQGMIQIWCLVNCSSSEVDSRAPDGKTTRKYQKKAVAQKDADRPKKPRGRPRKNLVDKSPALVDPAIQFSRAVVQFPENTSDVPLLEENILITLPSQNLPAAVDNIEQKSEKQDATKEGNKPKKPRG</sequence>
<feature type="region of interest" description="Disordered" evidence="4">
    <location>
        <begin position="271"/>
        <end position="312"/>
    </location>
</feature>
<reference evidence="5" key="1">
    <citation type="submission" date="2022-04" db="EMBL/GenBank/DDBJ databases">
        <title>Carnegiea gigantea Genome sequencing and assembly v2.</title>
        <authorList>
            <person name="Copetti D."/>
            <person name="Sanderson M.J."/>
            <person name="Burquez A."/>
            <person name="Wojciechowski M.F."/>
        </authorList>
    </citation>
    <scope>NUCLEOTIDE SEQUENCE</scope>
    <source>
        <strain evidence="5">SGP5-SGP5p</strain>
        <tissue evidence="5">Aerial part</tissue>
    </source>
</reference>
<dbReference type="GO" id="GO:0005634">
    <property type="term" value="C:nucleus"/>
    <property type="evidence" value="ECO:0007669"/>
    <property type="project" value="UniProtKB-SubCell"/>
</dbReference>
<comment type="subcellular location">
    <subcellularLocation>
        <location evidence="1">Nucleus</location>
    </subcellularLocation>
</comment>
<protein>
    <submittedName>
        <fullName evidence="5">Uncharacterized protein</fullName>
    </submittedName>
</protein>
<keyword evidence="3" id="KW-0539">Nucleus</keyword>
<feature type="region of interest" description="Disordered" evidence="4">
    <location>
        <begin position="354"/>
        <end position="379"/>
    </location>
</feature>
<evidence type="ECO:0000256" key="1">
    <source>
        <dbReference type="ARBA" id="ARBA00004123"/>
    </source>
</evidence>
<dbReference type="InterPro" id="IPR052416">
    <property type="entry name" value="GTF3C_component"/>
</dbReference>
<evidence type="ECO:0000256" key="4">
    <source>
        <dbReference type="SAM" id="MobiDB-lite"/>
    </source>
</evidence>
<gene>
    <name evidence="5" type="ORF">Cgig2_024599</name>
</gene>
<proteinExistence type="predicted"/>
<name>A0A9Q1KK31_9CARY</name>
<dbReference type="GO" id="GO:0006383">
    <property type="term" value="P:transcription by RNA polymerase III"/>
    <property type="evidence" value="ECO:0007669"/>
    <property type="project" value="TreeGrafter"/>
</dbReference>
<organism evidence="5 6">
    <name type="scientific">Carnegiea gigantea</name>
    <dbReference type="NCBI Taxonomy" id="171969"/>
    <lineage>
        <taxon>Eukaryota</taxon>
        <taxon>Viridiplantae</taxon>
        <taxon>Streptophyta</taxon>
        <taxon>Embryophyta</taxon>
        <taxon>Tracheophyta</taxon>
        <taxon>Spermatophyta</taxon>
        <taxon>Magnoliopsida</taxon>
        <taxon>eudicotyledons</taxon>
        <taxon>Gunneridae</taxon>
        <taxon>Pentapetalae</taxon>
        <taxon>Caryophyllales</taxon>
        <taxon>Cactineae</taxon>
        <taxon>Cactaceae</taxon>
        <taxon>Cactoideae</taxon>
        <taxon>Echinocereeae</taxon>
        <taxon>Carnegiea</taxon>
    </lineage>
</organism>
<dbReference type="PANTHER" id="PTHR15052">
    <property type="entry name" value="RNA POLYMERASE III TRANSCRIPTION INITIATION FACTOR COMPLEX SUBUNIT"/>
    <property type="match status" value="1"/>
</dbReference>
<keyword evidence="2" id="KW-0804">Transcription</keyword>
<keyword evidence="6" id="KW-1185">Reference proteome</keyword>
<feature type="compositionally biased region" description="Basic and acidic residues" evidence="4">
    <location>
        <begin position="358"/>
        <end position="373"/>
    </location>
</feature>
<comment type="caution">
    <text evidence="5">The sequence shown here is derived from an EMBL/GenBank/DDBJ whole genome shotgun (WGS) entry which is preliminary data.</text>
</comment>
<evidence type="ECO:0000256" key="2">
    <source>
        <dbReference type="ARBA" id="ARBA00023163"/>
    </source>
</evidence>
<evidence type="ECO:0000256" key="3">
    <source>
        <dbReference type="ARBA" id="ARBA00023242"/>
    </source>
</evidence>
<evidence type="ECO:0000313" key="5">
    <source>
        <dbReference type="EMBL" id="KAJ8444273.1"/>
    </source>
</evidence>
<feature type="region of interest" description="Disordered" evidence="4">
    <location>
        <begin position="1"/>
        <end position="41"/>
    </location>
</feature>
<dbReference type="GO" id="GO:0000127">
    <property type="term" value="C:transcription factor TFIIIC complex"/>
    <property type="evidence" value="ECO:0007669"/>
    <property type="project" value="TreeGrafter"/>
</dbReference>
<dbReference type="PANTHER" id="PTHR15052:SF2">
    <property type="entry name" value="GENERAL TRANSCRIPTION FACTOR 3C POLYPEPTIDE 2"/>
    <property type="match status" value="1"/>
</dbReference>